<dbReference type="FunFam" id="1.25.40.10:FF:000782">
    <property type="entry name" value="Pentatricopeptide repeat-containing protein"/>
    <property type="match status" value="1"/>
</dbReference>
<dbReference type="InterPro" id="IPR032867">
    <property type="entry name" value="DYW_dom"/>
</dbReference>
<dbReference type="InterPro" id="IPR046848">
    <property type="entry name" value="E_motif"/>
</dbReference>
<reference evidence="6 8" key="3">
    <citation type="submission" date="2017-11" db="EMBL/GenBank/DDBJ databases">
        <title>De-novo sequencing of pomegranate (Punica granatum L.) genome.</title>
        <authorList>
            <person name="Akparov Z."/>
            <person name="Amiraslanov A."/>
            <person name="Hajiyeva S."/>
            <person name="Abbasov M."/>
            <person name="Kaur K."/>
            <person name="Hamwieh A."/>
            <person name="Solovyev V."/>
            <person name="Salamov A."/>
            <person name="Braich B."/>
            <person name="Kosarev P."/>
            <person name="Mahmoud A."/>
            <person name="Hajiyev E."/>
            <person name="Babayeva S."/>
            <person name="Izzatullayeva V."/>
            <person name="Mammadov A."/>
            <person name="Mammadov A."/>
            <person name="Sharifova S."/>
            <person name="Ojaghi J."/>
            <person name="Eynullazada K."/>
            <person name="Bayramov B."/>
            <person name="Abdulazimova A."/>
            <person name="Shahmuradov I."/>
        </authorList>
    </citation>
    <scope>NUCLEOTIDE SEQUENCE [LARGE SCALE GENOMIC DNA]</scope>
    <source>
        <strain evidence="6">AG2017</strain>
        <strain evidence="8">cv. AG2017</strain>
        <tissue evidence="6">Leaf</tissue>
    </source>
</reference>
<sequence>METLPPLHHRLNLLLHQNPRLRSHSLAWAAVGVSPLPPLRPALLGDLFTEVKSLDSLKMIHAQMIKSPERRKYDENLLACYMDFGDVRSAAVLLLLGGFGRSHDLLLEECRRDRALSRRVLKVFGDLHHKGISFGYKTYVLVLIICTAVLDSLLGLEIHACLMKSGLMFDVVVQRALLIFYEKCWGIERADQLLEDLPQSGDLARNEIIKLNVKNERWVRALELFRDMQFSYAMSNDTTIARMLQACGKLKALSEGKQIHGHVLRHSLQSNLSICNALINMYTKNEELELARKVFDSMEDRNLTSWNCIISAYALLGHFDDAWDRLINMESHNIRPDIITWNCLLRGLSVNGLYGAVLTIFQRMQSEGFRPTSSSVTSALQSVIQLGLLNHGKEIHGYVIRHGLDYDVYVGTSLVDMYVKSDCLPKAQSVFGIIRSRNVFAWNCLLSGYSFKGLFEDAQSLLNQMVDAGMRPDLVTYNCLLSGYSMWGHTDKALYIMQEIKRSGLIPNVVSWTALISGCSQKGNHNEALEIFIEMQRWGIEPNAATISCLLRSCGGLSLLHKGKEIHCISIKSGMIKDAFVATATVDMYSKSGNLSRAIKVFRRIEKKPLAAWNCMIMGFATYSRGKEAISLFHEMCAEGISPDSITFTALLSGCKSSGLVTEGWNFFDRMSRDYDVNPTAEHYCCMVDLLGRAGYLDEAWDFIQKMALRPDASIWGSLLCASRIHKNVEYAEIAAKHLFKLEPHNSANYILMINLYAMSNRWKDVENVRDLMSRLGVRNGQTWSWISIDGNIHYFSAEESSHPEAGEIYFELYQLFSEIRKLAYVPDTSCVYQKVEDEAEKEKLLLSHTEKMAIVYGLMKSRSNTPIRVIKNSRVCSDCHNAAKYISIARNREIFIKDGARFHHFREGECSCKDCW</sequence>
<gene>
    <name evidence="5" type="ORF">CDL15_Pgr023627</name>
    <name evidence="6" type="ORF">CRG98_002977</name>
</gene>
<evidence type="ECO:0000313" key="7">
    <source>
        <dbReference type="Proteomes" id="UP000197138"/>
    </source>
</evidence>
<dbReference type="Proteomes" id="UP000197138">
    <property type="component" value="Unassembled WGS sequence"/>
</dbReference>
<dbReference type="PANTHER" id="PTHR47926">
    <property type="entry name" value="PENTATRICOPEPTIDE REPEAT-CONTAINING PROTEIN"/>
    <property type="match status" value="1"/>
</dbReference>
<feature type="repeat" description="PPR" evidence="3">
    <location>
        <begin position="337"/>
        <end position="371"/>
    </location>
</feature>
<name>A0A218W9A7_PUNGR</name>
<proteinExistence type="inferred from homology"/>
<feature type="repeat" description="PPR" evidence="3">
    <location>
        <begin position="508"/>
        <end position="542"/>
    </location>
</feature>
<feature type="repeat" description="PPR" evidence="3">
    <location>
        <begin position="271"/>
        <end position="301"/>
    </location>
</feature>
<dbReference type="PROSITE" id="PS51375">
    <property type="entry name" value="PPR"/>
    <property type="match status" value="8"/>
</dbReference>
<organism evidence="5 7">
    <name type="scientific">Punica granatum</name>
    <name type="common">Pomegranate</name>
    <dbReference type="NCBI Taxonomy" id="22663"/>
    <lineage>
        <taxon>Eukaryota</taxon>
        <taxon>Viridiplantae</taxon>
        <taxon>Streptophyta</taxon>
        <taxon>Embryophyta</taxon>
        <taxon>Tracheophyta</taxon>
        <taxon>Spermatophyta</taxon>
        <taxon>Magnoliopsida</taxon>
        <taxon>eudicotyledons</taxon>
        <taxon>Gunneridae</taxon>
        <taxon>Pentapetalae</taxon>
        <taxon>rosids</taxon>
        <taxon>malvids</taxon>
        <taxon>Myrtales</taxon>
        <taxon>Lythraceae</taxon>
        <taxon>Punica</taxon>
    </lineage>
</organism>
<dbReference type="Proteomes" id="UP000233551">
    <property type="component" value="Unassembled WGS sequence"/>
</dbReference>
<feature type="repeat" description="PPR" evidence="3">
    <location>
        <begin position="644"/>
        <end position="674"/>
    </location>
</feature>
<dbReference type="Pfam" id="PF14432">
    <property type="entry name" value="DYW_deaminase"/>
    <property type="match status" value="1"/>
</dbReference>
<dbReference type="InterPro" id="IPR002885">
    <property type="entry name" value="PPR_rpt"/>
</dbReference>
<feature type="repeat" description="PPR" evidence="3">
    <location>
        <begin position="609"/>
        <end position="643"/>
    </location>
</feature>
<dbReference type="GO" id="GO:0008270">
    <property type="term" value="F:zinc ion binding"/>
    <property type="evidence" value="ECO:0007669"/>
    <property type="project" value="InterPro"/>
</dbReference>
<feature type="repeat" description="PPR" evidence="3">
    <location>
        <begin position="438"/>
        <end position="472"/>
    </location>
</feature>
<comment type="caution">
    <text evidence="5">The sequence shown here is derived from an EMBL/GenBank/DDBJ whole genome shotgun (WGS) entry which is preliminary data.</text>
</comment>
<keyword evidence="2" id="KW-0677">Repeat</keyword>
<dbReference type="GO" id="GO:0003723">
    <property type="term" value="F:RNA binding"/>
    <property type="evidence" value="ECO:0007669"/>
    <property type="project" value="InterPro"/>
</dbReference>
<dbReference type="GeneID" id="116209504"/>
<evidence type="ECO:0000313" key="5">
    <source>
        <dbReference type="EMBL" id="OWM68662.1"/>
    </source>
</evidence>
<accession>A0A218W9A7</accession>
<evidence type="ECO:0000256" key="2">
    <source>
        <dbReference type="ARBA" id="ARBA00022737"/>
    </source>
</evidence>
<evidence type="ECO:0000313" key="6">
    <source>
        <dbReference type="EMBL" id="PKI76668.1"/>
    </source>
</evidence>
<feature type="repeat" description="PPR" evidence="3">
    <location>
        <begin position="302"/>
        <end position="336"/>
    </location>
</feature>
<dbReference type="InterPro" id="IPR046960">
    <property type="entry name" value="PPR_At4g14850-like_plant"/>
</dbReference>
<dbReference type="EMBL" id="PGOL01000111">
    <property type="protein sequence ID" value="PKI76668.1"/>
    <property type="molecule type" value="Genomic_DNA"/>
</dbReference>
<dbReference type="PANTHER" id="PTHR47926:SF539">
    <property type="entry name" value="DYW DOMAIN-CONTAINING PROTEIN"/>
    <property type="match status" value="1"/>
</dbReference>
<dbReference type="AlphaFoldDB" id="A0A218W9A7"/>
<dbReference type="InterPro" id="IPR011990">
    <property type="entry name" value="TPR-like_helical_dom_sf"/>
</dbReference>
<reference evidence="7" key="1">
    <citation type="journal article" date="2017" name="Plant J.">
        <title>The pomegranate (Punica granatum L.) genome and the genomics of punicalagin biosynthesis.</title>
        <authorList>
            <person name="Qin G."/>
            <person name="Xu C."/>
            <person name="Ming R."/>
            <person name="Tang H."/>
            <person name="Guyot R."/>
            <person name="Kramer E.M."/>
            <person name="Hu Y."/>
            <person name="Yi X."/>
            <person name="Qi Y."/>
            <person name="Xu X."/>
            <person name="Gao Z."/>
            <person name="Pan H."/>
            <person name="Jian J."/>
            <person name="Tian Y."/>
            <person name="Yue Z."/>
            <person name="Xu Y."/>
        </authorList>
    </citation>
    <scope>NUCLEOTIDE SEQUENCE [LARGE SCALE GENOMIC DNA]</scope>
    <source>
        <strain evidence="7">cv. Dabenzi</strain>
    </source>
</reference>
<dbReference type="Pfam" id="PF20431">
    <property type="entry name" value="E_motif"/>
    <property type="match status" value="1"/>
</dbReference>
<dbReference type="Gene3D" id="1.25.40.10">
    <property type="entry name" value="Tetratricopeptide repeat domain"/>
    <property type="match status" value="5"/>
</dbReference>
<dbReference type="Pfam" id="PF13041">
    <property type="entry name" value="PPR_2"/>
    <property type="match status" value="4"/>
</dbReference>
<dbReference type="GO" id="GO:0009451">
    <property type="term" value="P:RNA modification"/>
    <property type="evidence" value="ECO:0007669"/>
    <property type="project" value="InterPro"/>
</dbReference>
<comment type="similarity">
    <text evidence="1">Belongs to the PPR family. PCMP-H subfamily.</text>
</comment>
<feature type="repeat" description="PPR" evidence="3">
    <location>
        <begin position="473"/>
        <end position="507"/>
    </location>
</feature>
<dbReference type="FunFam" id="1.25.40.10:FF:000144">
    <property type="entry name" value="Pentatricopeptide repeat-containing protein, mitochondrial"/>
    <property type="match status" value="1"/>
</dbReference>
<dbReference type="STRING" id="22663.A0A218W9A7"/>
<protein>
    <recommendedName>
        <fullName evidence="4">DYW domain-containing protein</fullName>
    </recommendedName>
</protein>
<evidence type="ECO:0000256" key="1">
    <source>
        <dbReference type="ARBA" id="ARBA00006643"/>
    </source>
</evidence>
<feature type="domain" description="DYW" evidence="4">
    <location>
        <begin position="825"/>
        <end position="917"/>
    </location>
</feature>
<dbReference type="NCBIfam" id="TIGR00756">
    <property type="entry name" value="PPR"/>
    <property type="match status" value="8"/>
</dbReference>
<dbReference type="EMBL" id="MTKT01004950">
    <property type="protein sequence ID" value="OWM68662.1"/>
    <property type="molecule type" value="Genomic_DNA"/>
</dbReference>
<evidence type="ECO:0000313" key="8">
    <source>
        <dbReference type="Proteomes" id="UP000233551"/>
    </source>
</evidence>
<keyword evidence="8" id="KW-1185">Reference proteome</keyword>
<reference evidence="5" key="2">
    <citation type="submission" date="2017-06" db="EMBL/GenBank/DDBJ databases">
        <title>The pomegranate genome and the genomics of punicalagin biosynthesis.</title>
        <authorList>
            <person name="Xu C."/>
        </authorList>
    </citation>
    <scope>NUCLEOTIDE SEQUENCE [LARGE SCALE GENOMIC DNA]</scope>
    <source>
        <tissue evidence="5">Fresh leaf</tissue>
    </source>
</reference>
<dbReference type="OrthoDB" id="185373at2759"/>
<evidence type="ECO:0000259" key="4">
    <source>
        <dbReference type="Pfam" id="PF14432"/>
    </source>
</evidence>
<dbReference type="Pfam" id="PF01535">
    <property type="entry name" value="PPR"/>
    <property type="match status" value="2"/>
</dbReference>
<evidence type="ECO:0000256" key="3">
    <source>
        <dbReference type="PROSITE-ProRule" id="PRU00708"/>
    </source>
</evidence>
<dbReference type="FunFam" id="1.25.40.10:FF:000366">
    <property type="entry name" value="Pentatricopeptide (PPR) repeat-containing protein"/>
    <property type="match status" value="1"/>
</dbReference>